<comment type="similarity">
    <text evidence="3">Belongs to the gas vesicle GvpF/GvpL family.</text>
</comment>
<comment type="subcellular location">
    <subcellularLocation>
        <location evidence="2">Gas vesicle</location>
    </subcellularLocation>
</comment>
<reference evidence="5" key="1">
    <citation type="journal article" date="2019" name="Int. J. Syst. Evol. Microbiol.">
        <title>The Global Catalogue of Microorganisms (GCM) 10K type strain sequencing project: providing services to taxonomists for standard genome sequencing and annotation.</title>
        <authorList>
            <consortium name="The Broad Institute Genomics Platform"/>
            <consortium name="The Broad Institute Genome Sequencing Center for Infectious Disease"/>
            <person name="Wu L."/>
            <person name="Ma J."/>
        </authorList>
    </citation>
    <scope>NUCLEOTIDE SEQUENCE [LARGE SCALE GENOMIC DNA]</scope>
    <source>
        <strain evidence="5">ZS-22-S1</strain>
    </source>
</reference>
<dbReference type="RefSeq" id="WP_378054970.1">
    <property type="nucleotide sequence ID" value="NZ_JBHSIS010000002.1"/>
</dbReference>
<organism evidence="4 5">
    <name type="scientific">Actinophytocola glycyrrhizae</name>
    <dbReference type="NCBI Taxonomy" id="2044873"/>
    <lineage>
        <taxon>Bacteria</taxon>
        <taxon>Bacillati</taxon>
        <taxon>Actinomycetota</taxon>
        <taxon>Actinomycetes</taxon>
        <taxon>Pseudonocardiales</taxon>
        <taxon>Pseudonocardiaceae</taxon>
    </lineage>
</organism>
<evidence type="ECO:0000313" key="4">
    <source>
        <dbReference type="EMBL" id="MFC4853025.1"/>
    </source>
</evidence>
<evidence type="ECO:0000313" key="5">
    <source>
        <dbReference type="Proteomes" id="UP001595859"/>
    </source>
</evidence>
<dbReference type="PANTHER" id="PTHR36852">
    <property type="entry name" value="PROTEIN GVPL 2"/>
    <property type="match status" value="1"/>
</dbReference>
<comment type="caution">
    <text evidence="4">The sequence shown here is derived from an EMBL/GenBank/DDBJ whole genome shotgun (WGS) entry which is preliminary data.</text>
</comment>
<protein>
    <submittedName>
        <fullName evidence="4">GvpL/GvpF family gas vesicle protein</fullName>
    </submittedName>
</protein>
<evidence type="ECO:0000256" key="1">
    <source>
        <dbReference type="ARBA" id="ARBA00022987"/>
    </source>
</evidence>
<sequence length="270" mass="28948">MPEHGTWVYVVVEGVEPNLLTGMTGVAGEPVRTTGANGLTAVVGTVPLAAFGEDALHRNLEDIDWLARVAQAHDAVVAAVARAVPAVPFRMATVYFDDDRVGSLLEDRGDGFRAALSRVDGRSEWGVKALLDVNELSEAAPAEASDRRGSGAGAAYLRRKREHHLLRERIDELAVEHADEIHATLTALAVDACLHRPQSPALSQQKSPGGDSRTPGILPMILNAAYLVDNGAVEEFAHEVGRQDERRPGVELELTGPWPAYSFSSIGLEP</sequence>
<dbReference type="EMBL" id="JBHSIS010000002">
    <property type="protein sequence ID" value="MFC4853025.1"/>
    <property type="molecule type" value="Genomic_DNA"/>
</dbReference>
<proteinExistence type="inferred from homology"/>
<keyword evidence="5" id="KW-1185">Reference proteome</keyword>
<dbReference type="PANTHER" id="PTHR36852:SF1">
    <property type="entry name" value="PROTEIN GVPL 2"/>
    <property type="match status" value="1"/>
</dbReference>
<gene>
    <name evidence="4" type="ORF">ACFPCV_05890</name>
</gene>
<dbReference type="Proteomes" id="UP001595859">
    <property type="component" value="Unassembled WGS sequence"/>
</dbReference>
<dbReference type="Pfam" id="PF06386">
    <property type="entry name" value="GvpL_GvpF"/>
    <property type="match status" value="1"/>
</dbReference>
<accession>A0ABV9RUM6</accession>
<name>A0ABV9RUM6_9PSEU</name>
<keyword evidence="1" id="KW-0304">Gas vesicle</keyword>
<evidence type="ECO:0000256" key="2">
    <source>
        <dbReference type="ARBA" id="ARBA00035108"/>
    </source>
</evidence>
<dbReference type="InterPro" id="IPR009430">
    <property type="entry name" value="GvpL/GvpF"/>
</dbReference>
<evidence type="ECO:0000256" key="3">
    <source>
        <dbReference type="ARBA" id="ARBA00035643"/>
    </source>
</evidence>